<reference evidence="1 2" key="1">
    <citation type="submission" date="2016-11" db="EMBL/GenBank/DDBJ databases">
        <title>Draft Genome Sequences of Nine Cyanobacterial Strains from Diverse Habitats.</title>
        <authorList>
            <person name="Zhu T."/>
            <person name="Hou S."/>
            <person name="Lu X."/>
            <person name="Hess W.R."/>
        </authorList>
    </citation>
    <scope>NUCLEOTIDE SEQUENCE [LARGE SCALE GENOMIC DNA]</scope>
    <source>
        <strain evidence="1 2">5.2 s.c.1</strain>
    </source>
</reference>
<dbReference type="AlphaFoldDB" id="A0A1U7HIH0"/>
<dbReference type="Proteomes" id="UP000185984">
    <property type="component" value="Unassembled WGS sequence"/>
</dbReference>
<organism evidence="1 2">
    <name type="scientific">Chroogloeocystis siderophila 5.2 s.c.1</name>
    <dbReference type="NCBI Taxonomy" id="247279"/>
    <lineage>
        <taxon>Bacteria</taxon>
        <taxon>Bacillati</taxon>
        <taxon>Cyanobacteriota</taxon>
        <taxon>Cyanophyceae</taxon>
        <taxon>Oscillatoriophycideae</taxon>
        <taxon>Chroococcales</taxon>
        <taxon>Chroococcaceae</taxon>
        <taxon>Chroogloeocystis</taxon>
    </lineage>
</organism>
<dbReference type="STRING" id="247279.NIES1031_18110"/>
<protein>
    <submittedName>
        <fullName evidence="1">Uncharacterized protein</fullName>
    </submittedName>
</protein>
<dbReference type="EMBL" id="MRCC01000016">
    <property type="protein sequence ID" value="OKH23367.1"/>
    <property type="molecule type" value="Genomic_DNA"/>
</dbReference>
<evidence type="ECO:0000313" key="1">
    <source>
        <dbReference type="EMBL" id="OKH23367.1"/>
    </source>
</evidence>
<comment type="caution">
    <text evidence="1">The sequence shown here is derived from an EMBL/GenBank/DDBJ whole genome shotgun (WGS) entry which is preliminary data.</text>
</comment>
<sequence>MGKSRRVKEQGNQCGAGGRAEVSSVVATGVNQGELKLCGITLMGKGNNNRAVVIGGSIAGLLAARVLADYFPLKVVEKSVAVDY</sequence>
<evidence type="ECO:0000313" key="2">
    <source>
        <dbReference type="Proteomes" id="UP000185984"/>
    </source>
</evidence>
<accession>A0A1U7HIH0</accession>
<gene>
    <name evidence="1" type="ORF">NIES1031_18110</name>
</gene>
<keyword evidence="2" id="KW-1185">Reference proteome</keyword>
<name>A0A1U7HIH0_9CHRO</name>
<proteinExistence type="predicted"/>